<reference evidence="3" key="1">
    <citation type="submission" date="2023-02" db="EMBL/GenBank/DDBJ databases">
        <title>Colletotrichum kahawae CIFC_Que2 genome sequencing and assembly.</title>
        <authorList>
            <person name="Baroncelli R."/>
        </authorList>
    </citation>
    <scope>NUCLEOTIDE SEQUENCE</scope>
    <source>
        <strain evidence="3">CIFC_Que2</strain>
    </source>
</reference>
<dbReference type="EMBL" id="VYYT01000065">
    <property type="protein sequence ID" value="KAK2772686.1"/>
    <property type="molecule type" value="Genomic_DNA"/>
</dbReference>
<accession>A0AAD9YM34</accession>
<sequence length="571" mass="62330">MVRVSSTAILALTLSPVTSASASAPAPAQPPAPSEFGPSAHHARENAAHIFNAVHSAMRQWGSSIHHNGLAVIPATVPRGTMLFHGARGNSTPEGFEWLAFEMEHSEGFARSWRGGGRPAPRPPSKPGNGQPPTVLGVEGEGQRRLRDGDGKKPERPPPPPPPPMENMRGYFHTYRANRDLKLLYIDGMAAGKTDMGTPDTQDFLLGGVVDQPKFGEFERAGDICELVRSWGLDGVIRMEIGFESIYCDFTDGLDLVSVLRRPWSEEWVSAGGMPMFEWARAVGQRYDGIGGGRVRVGFGGMVSGLWYPVNVSNPARRDMPRLGRLEEGVREAMMERARENAMGDKGGVVEWQGVVDMVVSRFADRIGALAEEGEHGADEEGFVSQVLVVTNSWLMYPRDEYDVDVKGMVGDAEERCVRQYLAPAEVARDEWTVEDGLIHAAVEAVLERICGDLYSARGLLVEAAPKLAAAFSAEAMREAVDGTAGGELGEAVERARAVVKGLKEYLNWSGWKKCRPGCAVDEVCFVAMWPFGMKGDHYSPSCQNRTTMEGRGRGARGGDEEGYWDWEPRP</sequence>
<dbReference type="InterPro" id="IPR038921">
    <property type="entry name" value="YOR389W-like"/>
</dbReference>
<evidence type="ECO:0000313" key="3">
    <source>
        <dbReference type="EMBL" id="KAK2772686.1"/>
    </source>
</evidence>
<dbReference type="PANTHER" id="PTHR35204:SF1">
    <property type="entry name" value="ENTEROTOXIN"/>
    <property type="match status" value="1"/>
</dbReference>
<dbReference type="Proteomes" id="UP001281614">
    <property type="component" value="Unassembled WGS sequence"/>
</dbReference>
<feature type="compositionally biased region" description="Basic and acidic residues" evidence="1">
    <location>
        <begin position="141"/>
        <end position="156"/>
    </location>
</feature>
<feature type="region of interest" description="Disordered" evidence="1">
    <location>
        <begin position="110"/>
        <end position="169"/>
    </location>
</feature>
<evidence type="ECO:0000256" key="2">
    <source>
        <dbReference type="SAM" id="SignalP"/>
    </source>
</evidence>
<dbReference type="AlphaFoldDB" id="A0AAD9YM34"/>
<comment type="caution">
    <text evidence="3">The sequence shown here is derived from an EMBL/GenBank/DDBJ whole genome shotgun (WGS) entry which is preliminary data.</text>
</comment>
<protein>
    <submittedName>
        <fullName evidence="3">Uncharacterized protein</fullName>
    </submittedName>
</protein>
<evidence type="ECO:0000313" key="4">
    <source>
        <dbReference type="Proteomes" id="UP001281614"/>
    </source>
</evidence>
<evidence type="ECO:0000256" key="1">
    <source>
        <dbReference type="SAM" id="MobiDB-lite"/>
    </source>
</evidence>
<dbReference type="PANTHER" id="PTHR35204">
    <property type="entry name" value="YALI0A21131P"/>
    <property type="match status" value="1"/>
</dbReference>
<feature type="compositionally biased region" description="Basic and acidic residues" evidence="1">
    <location>
        <begin position="549"/>
        <end position="560"/>
    </location>
</feature>
<feature type="region of interest" description="Disordered" evidence="1">
    <location>
        <begin position="548"/>
        <end position="571"/>
    </location>
</feature>
<name>A0AAD9YM34_COLKA</name>
<proteinExistence type="predicted"/>
<gene>
    <name evidence="3" type="ORF">CKAH01_13885</name>
</gene>
<keyword evidence="4" id="KW-1185">Reference proteome</keyword>
<feature type="region of interest" description="Disordered" evidence="1">
    <location>
        <begin position="20"/>
        <end position="40"/>
    </location>
</feature>
<keyword evidence="2" id="KW-0732">Signal</keyword>
<feature type="signal peptide" evidence="2">
    <location>
        <begin position="1"/>
        <end position="22"/>
    </location>
</feature>
<organism evidence="3 4">
    <name type="scientific">Colletotrichum kahawae</name>
    <name type="common">Coffee berry disease fungus</name>
    <dbReference type="NCBI Taxonomy" id="34407"/>
    <lineage>
        <taxon>Eukaryota</taxon>
        <taxon>Fungi</taxon>
        <taxon>Dikarya</taxon>
        <taxon>Ascomycota</taxon>
        <taxon>Pezizomycotina</taxon>
        <taxon>Sordariomycetes</taxon>
        <taxon>Hypocreomycetidae</taxon>
        <taxon>Glomerellales</taxon>
        <taxon>Glomerellaceae</taxon>
        <taxon>Colletotrichum</taxon>
        <taxon>Colletotrichum gloeosporioides species complex</taxon>
    </lineage>
</organism>
<feature type="chain" id="PRO_5042061093" evidence="2">
    <location>
        <begin position="23"/>
        <end position="571"/>
    </location>
</feature>